<organism evidence="1 2">
    <name type="scientific">Mycena alexandri</name>
    <dbReference type="NCBI Taxonomy" id="1745969"/>
    <lineage>
        <taxon>Eukaryota</taxon>
        <taxon>Fungi</taxon>
        <taxon>Dikarya</taxon>
        <taxon>Basidiomycota</taxon>
        <taxon>Agaricomycotina</taxon>
        <taxon>Agaricomycetes</taxon>
        <taxon>Agaricomycetidae</taxon>
        <taxon>Agaricales</taxon>
        <taxon>Marasmiineae</taxon>
        <taxon>Mycenaceae</taxon>
        <taxon>Mycena</taxon>
    </lineage>
</organism>
<comment type="caution">
    <text evidence="1">The sequence shown here is derived from an EMBL/GenBank/DDBJ whole genome shotgun (WGS) entry which is preliminary data.</text>
</comment>
<reference evidence="1" key="1">
    <citation type="submission" date="2023-03" db="EMBL/GenBank/DDBJ databases">
        <title>Massive genome expansion in bonnet fungi (Mycena s.s.) driven by repeated elements and novel gene families across ecological guilds.</title>
        <authorList>
            <consortium name="Lawrence Berkeley National Laboratory"/>
            <person name="Harder C.B."/>
            <person name="Miyauchi S."/>
            <person name="Viragh M."/>
            <person name="Kuo A."/>
            <person name="Thoen E."/>
            <person name="Andreopoulos B."/>
            <person name="Lu D."/>
            <person name="Skrede I."/>
            <person name="Drula E."/>
            <person name="Henrissat B."/>
            <person name="Morin E."/>
            <person name="Kohler A."/>
            <person name="Barry K."/>
            <person name="LaButti K."/>
            <person name="Morin E."/>
            <person name="Salamov A."/>
            <person name="Lipzen A."/>
            <person name="Mereny Z."/>
            <person name="Hegedus B."/>
            <person name="Baldrian P."/>
            <person name="Stursova M."/>
            <person name="Weitz H."/>
            <person name="Taylor A."/>
            <person name="Grigoriev I.V."/>
            <person name="Nagy L.G."/>
            <person name="Martin F."/>
            <person name="Kauserud H."/>
        </authorList>
    </citation>
    <scope>NUCLEOTIDE SEQUENCE</scope>
    <source>
        <strain evidence="1">CBHHK200</strain>
    </source>
</reference>
<evidence type="ECO:0000313" key="1">
    <source>
        <dbReference type="EMBL" id="KAJ7032681.1"/>
    </source>
</evidence>
<dbReference type="AlphaFoldDB" id="A0AAD6STA8"/>
<proteinExistence type="predicted"/>
<sequence>MSWKAMAVREHEGGRRRRLRAGGAGVVHAPGGEAFLECTCARATGNAHLCDDVESGILVVSEAAVRDTGVLSTRTRLEGGLEAGWHLAAVHEGDAAFRERLWCFLDVPATLLSSFPSLLLLSLRRRLMLTAFSFLPVMRTGADDTDSEGGDYLFAPPVAETVFAYPGTPAASSFNSTSRFSFLSPLHPFVFVHMASPRSPPPSTRFWFPSRMYSLCLPYRRISPHLHTPSLLSPLSSLSSLPPILRFHTLPLGHAPFPPFPLPRSPPHGHALPSSYLLRSPNPPASPFAMPMSAPTMSPDAMLRAYATKKKHTSSSTKHTSGAEVVPTLKNTGMRVLYKQPEDEVAGSASASSSESGEVLGGAAPLIRAGPGARLTIALLRCIYFARTFDDDWLSTHPPTGSSTFGFWLPDPDCTTCTLPRTAVVCYSPYPPTGRSLVSSLTHTHPPLAPCSRFDPTWRVPLATSPTYVRIFRIVS</sequence>
<dbReference type="Proteomes" id="UP001218188">
    <property type="component" value="Unassembled WGS sequence"/>
</dbReference>
<keyword evidence="2" id="KW-1185">Reference proteome</keyword>
<name>A0AAD6STA8_9AGAR</name>
<evidence type="ECO:0000313" key="2">
    <source>
        <dbReference type="Proteomes" id="UP001218188"/>
    </source>
</evidence>
<dbReference type="EMBL" id="JARJCM010000071">
    <property type="protein sequence ID" value="KAJ7032681.1"/>
    <property type="molecule type" value="Genomic_DNA"/>
</dbReference>
<protein>
    <submittedName>
        <fullName evidence="1">Uncharacterized protein</fullName>
    </submittedName>
</protein>
<gene>
    <name evidence="1" type="ORF">C8F04DRAFT_1261761</name>
</gene>
<accession>A0AAD6STA8</accession>